<evidence type="ECO:0000259" key="3">
    <source>
        <dbReference type="PROSITE" id="PS51186"/>
    </source>
</evidence>
<reference evidence="4 5" key="1">
    <citation type="submission" date="2018-06" db="EMBL/GenBank/DDBJ databases">
        <authorList>
            <consortium name="Pathogen Informatics"/>
            <person name="Doyle S."/>
        </authorList>
    </citation>
    <scope>NUCLEOTIDE SEQUENCE [LARGE SCALE GENOMIC DNA]</scope>
    <source>
        <strain evidence="4 5">NCTC13093</strain>
    </source>
</reference>
<dbReference type="Proteomes" id="UP000250086">
    <property type="component" value="Unassembled WGS sequence"/>
</dbReference>
<organism evidence="4 5">
    <name type="scientific">Anaerobiospirillum thomasii</name>
    <dbReference type="NCBI Taxonomy" id="179995"/>
    <lineage>
        <taxon>Bacteria</taxon>
        <taxon>Pseudomonadati</taxon>
        <taxon>Pseudomonadota</taxon>
        <taxon>Gammaproteobacteria</taxon>
        <taxon>Aeromonadales</taxon>
        <taxon>Succinivibrionaceae</taxon>
        <taxon>Anaerobiospirillum</taxon>
    </lineage>
</organism>
<keyword evidence="1 4" id="KW-0808">Transferase</keyword>
<name>A0A2X0V8U0_9GAMM</name>
<dbReference type="EMBL" id="UAPV01000001">
    <property type="protein sequence ID" value="SPT70884.1"/>
    <property type="molecule type" value="Genomic_DNA"/>
</dbReference>
<dbReference type="CDD" id="cd04301">
    <property type="entry name" value="NAT_SF"/>
    <property type="match status" value="1"/>
</dbReference>
<dbReference type="InterPro" id="IPR000182">
    <property type="entry name" value="GNAT_dom"/>
</dbReference>
<dbReference type="AlphaFoldDB" id="A0A2X0V8U0"/>
<evidence type="ECO:0000256" key="2">
    <source>
        <dbReference type="ARBA" id="ARBA00023315"/>
    </source>
</evidence>
<keyword evidence="2" id="KW-0012">Acyltransferase</keyword>
<dbReference type="InterPro" id="IPR016181">
    <property type="entry name" value="Acyl_CoA_acyltransferase"/>
</dbReference>
<dbReference type="PROSITE" id="PS51186">
    <property type="entry name" value="GNAT"/>
    <property type="match status" value="1"/>
</dbReference>
<proteinExistence type="predicted"/>
<feature type="domain" description="N-acetyltransferase" evidence="3">
    <location>
        <begin position="9"/>
        <end position="199"/>
    </location>
</feature>
<sequence>MSMDFESDFSLQMADEASLEQCIRIISEVSDTLLDKLFNRIDIKKAMLLVSQNGSDIFNCDNIYLVKARADGQIAAMLFAYKVLDDNLPLILRSMLNKERFNLLKKVMLSGYKGSFYINTVYVNEKYQGQGLGSLLMELAKEAARDCQCKDIFLHCYADNSKALGMYEKYDFKVHDSISYEALPSFKHEKGYILRLELL</sequence>
<dbReference type="PANTHER" id="PTHR43420">
    <property type="entry name" value="ACETYLTRANSFERASE"/>
    <property type="match status" value="1"/>
</dbReference>
<evidence type="ECO:0000313" key="4">
    <source>
        <dbReference type="EMBL" id="SPT70884.1"/>
    </source>
</evidence>
<gene>
    <name evidence="4" type="ORF">NCTC13093_02308</name>
</gene>
<evidence type="ECO:0000313" key="5">
    <source>
        <dbReference type="Proteomes" id="UP000250086"/>
    </source>
</evidence>
<evidence type="ECO:0000256" key="1">
    <source>
        <dbReference type="ARBA" id="ARBA00022679"/>
    </source>
</evidence>
<keyword evidence="5" id="KW-1185">Reference proteome</keyword>
<protein>
    <submittedName>
        <fullName evidence="4">Putative acetyltransferase</fullName>
    </submittedName>
</protein>
<dbReference type="Gene3D" id="3.40.630.30">
    <property type="match status" value="1"/>
</dbReference>
<dbReference type="InterPro" id="IPR050680">
    <property type="entry name" value="YpeA/RimI_acetyltransf"/>
</dbReference>
<dbReference type="RefSeq" id="WP_113744901.1">
    <property type="nucleotide sequence ID" value="NZ_UAPV01000001.1"/>
</dbReference>
<dbReference type="SUPFAM" id="SSF55729">
    <property type="entry name" value="Acyl-CoA N-acyltransferases (Nat)"/>
    <property type="match status" value="1"/>
</dbReference>
<dbReference type="Pfam" id="PF00583">
    <property type="entry name" value="Acetyltransf_1"/>
    <property type="match status" value="1"/>
</dbReference>
<accession>A0A2X0V8U0</accession>
<dbReference type="GO" id="GO:0016747">
    <property type="term" value="F:acyltransferase activity, transferring groups other than amino-acyl groups"/>
    <property type="evidence" value="ECO:0007669"/>
    <property type="project" value="InterPro"/>
</dbReference>